<dbReference type="EMBL" id="UOEN01000118">
    <property type="protein sequence ID" value="VAW12680.1"/>
    <property type="molecule type" value="Genomic_DNA"/>
</dbReference>
<dbReference type="GO" id="GO:0005886">
    <property type="term" value="C:plasma membrane"/>
    <property type="evidence" value="ECO:0007669"/>
    <property type="project" value="UniProtKB-SubCell"/>
</dbReference>
<dbReference type="InterPro" id="IPR000522">
    <property type="entry name" value="ABC_transptr_permease_BtuC"/>
</dbReference>
<proteinExistence type="inferred from homology"/>
<gene>
    <name evidence="9" type="ORF">MNBD_BACTEROID05-660</name>
</gene>
<accession>A0A3B0T752</accession>
<evidence type="ECO:0000256" key="3">
    <source>
        <dbReference type="ARBA" id="ARBA00022448"/>
    </source>
</evidence>
<sequence length="32" mass="3600">MLIAPAEIPVGVITSLLGGPFFLWLLRKRYVE</sequence>
<evidence type="ECO:0000256" key="4">
    <source>
        <dbReference type="ARBA" id="ARBA00022475"/>
    </source>
</evidence>
<evidence type="ECO:0008006" key="10">
    <source>
        <dbReference type="Google" id="ProtNLM"/>
    </source>
</evidence>
<reference evidence="9" key="1">
    <citation type="submission" date="2018-06" db="EMBL/GenBank/DDBJ databases">
        <authorList>
            <person name="Zhirakovskaya E."/>
        </authorList>
    </citation>
    <scope>NUCLEOTIDE SEQUENCE</scope>
</reference>
<organism evidence="9">
    <name type="scientific">hydrothermal vent metagenome</name>
    <dbReference type="NCBI Taxonomy" id="652676"/>
    <lineage>
        <taxon>unclassified sequences</taxon>
        <taxon>metagenomes</taxon>
        <taxon>ecological metagenomes</taxon>
    </lineage>
</organism>
<comment type="similarity">
    <text evidence="2">Belongs to the binding-protein-dependent transport system permease family. FecCD subfamily.</text>
</comment>
<protein>
    <recommendedName>
        <fullName evidence="10">Vitamin B12 ABC transporter, permease component BtuC</fullName>
    </recommendedName>
</protein>
<keyword evidence="4" id="KW-1003">Cell membrane</keyword>
<evidence type="ECO:0000256" key="6">
    <source>
        <dbReference type="ARBA" id="ARBA00022989"/>
    </source>
</evidence>
<evidence type="ECO:0000256" key="1">
    <source>
        <dbReference type="ARBA" id="ARBA00004651"/>
    </source>
</evidence>
<dbReference type="InterPro" id="IPR037294">
    <property type="entry name" value="ABC_BtuC-like"/>
</dbReference>
<feature type="transmembrane region" description="Helical" evidence="8">
    <location>
        <begin position="6"/>
        <end position="26"/>
    </location>
</feature>
<evidence type="ECO:0000313" key="9">
    <source>
        <dbReference type="EMBL" id="VAW12680.1"/>
    </source>
</evidence>
<evidence type="ECO:0000256" key="8">
    <source>
        <dbReference type="SAM" id="Phobius"/>
    </source>
</evidence>
<dbReference type="Pfam" id="PF01032">
    <property type="entry name" value="FecCD"/>
    <property type="match status" value="1"/>
</dbReference>
<keyword evidence="7 8" id="KW-0472">Membrane</keyword>
<evidence type="ECO:0000256" key="5">
    <source>
        <dbReference type="ARBA" id="ARBA00022692"/>
    </source>
</evidence>
<comment type="subcellular location">
    <subcellularLocation>
        <location evidence="1">Cell membrane</location>
        <topology evidence="1">Multi-pass membrane protein</topology>
    </subcellularLocation>
</comment>
<name>A0A3B0T752_9ZZZZ</name>
<dbReference type="GO" id="GO:0022857">
    <property type="term" value="F:transmembrane transporter activity"/>
    <property type="evidence" value="ECO:0007669"/>
    <property type="project" value="InterPro"/>
</dbReference>
<dbReference type="AlphaFoldDB" id="A0A3B0T752"/>
<dbReference type="Gene3D" id="1.10.3470.10">
    <property type="entry name" value="ABC transporter involved in vitamin B12 uptake, BtuC"/>
    <property type="match status" value="1"/>
</dbReference>
<evidence type="ECO:0000256" key="7">
    <source>
        <dbReference type="ARBA" id="ARBA00023136"/>
    </source>
</evidence>
<keyword evidence="6 8" id="KW-1133">Transmembrane helix</keyword>
<keyword evidence="5 8" id="KW-0812">Transmembrane</keyword>
<dbReference type="SUPFAM" id="SSF81345">
    <property type="entry name" value="ABC transporter involved in vitamin B12 uptake, BtuC"/>
    <property type="match status" value="1"/>
</dbReference>
<evidence type="ECO:0000256" key="2">
    <source>
        <dbReference type="ARBA" id="ARBA00007935"/>
    </source>
</evidence>
<keyword evidence="3" id="KW-0813">Transport</keyword>